<name>A0ABX5Y439_9BACT</name>
<feature type="transmembrane region" description="Helical" evidence="1">
    <location>
        <begin position="95"/>
        <end position="115"/>
    </location>
</feature>
<evidence type="ECO:0000313" key="2">
    <source>
        <dbReference type="EMBL" id="QDV87955.1"/>
    </source>
</evidence>
<feature type="transmembrane region" description="Helical" evidence="1">
    <location>
        <begin position="161"/>
        <end position="188"/>
    </location>
</feature>
<sequence length="321" mass="35399">MNRLSDAGKKDCKRTLHGGWPDKKETTVRVRIVGVINQAEGQFNSAVDEMDPPVVGALPESTAPLRSRRQALRQNRSSGSATAILALEASHQLRLAIRGVIAVLCVVAVFLFLFFPEFSGYATLSLPMLVVAFMGLRFFGRTARLMGAVGGRFSRRRRGRLATAVVSSVSSFVLKGFIGFLLASAAVIGSTYELPYVGFVAVVLLLAAVLSNYPGRGLFPGMRYEERRERLRRQSQEALACASFDALVAPRESFRRVDGNHLCVTPVSMDFKDSALDPSDGIDIEYDEVEIEEDDFFCDGYSNDYRDDYRDAPPQLHVIGE</sequence>
<reference evidence="2 3" key="1">
    <citation type="submission" date="2019-02" db="EMBL/GenBank/DDBJ databases">
        <title>Deep-cultivation of Planctomycetes and their phenomic and genomic characterization uncovers novel biology.</title>
        <authorList>
            <person name="Wiegand S."/>
            <person name="Jogler M."/>
            <person name="Boedeker C."/>
            <person name="Pinto D."/>
            <person name="Vollmers J."/>
            <person name="Rivas-Marin E."/>
            <person name="Kohn T."/>
            <person name="Peeters S.H."/>
            <person name="Heuer A."/>
            <person name="Rast P."/>
            <person name="Oberbeckmann S."/>
            <person name="Bunk B."/>
            <person name="Jeske O."/>
            <person name="Meyerdierks A."/>
            <person name="Storesund J.E."/>
            <person name="Kallscheuer N."/>
            <person name="Luecker S."/>
            <person name="Lage O.M."/>
            <person name="Pohl T."/>
            <person name="Merkel B.J."/>
            <person name="Hornburger P."/>
            <person name="Mueller R.-W."/>
            <person name="Bruemmer F."/>
            <person name="Labrenz M."/>
            <person name="Spormann A.M."/>
            <person name="Op den Camp H."/>
            <person name="Overmann J."/>
            <person name="Amann R."/>
            <person name="Jetten M.S.M."/>
            <person name="Mascher T."/>
            <person name="Medema M.H."/>
            <person name="Devos D.P."/>
            <person name="Kaster A.-K."/>
            <person name="Ovreas L."/>
            <person name="Rohde M."/>
            <person name="Galperin M.Y."/>
            <person name="Jogler C."/>
        </authorList>
    </citation>
    <scope>NUCLEOTIDE SEQUENCE [LARGE SCALE GENOMIC DNA]</scope>
    <source>
        <strain evidence="2 3">TBK1r</strain>
    </source>
</reference>
<organism evidence="2 3">
    <name type="scientific">Stieleria magnilauensis</name>
    <dbReference type="NCBI Taxonomy" id="2527963"/>
    <lineage>
        <taxon>Bacteria</taxon>
        <taxon>Pseudomonadati</taxon>
        <taxon>Planctomycetota</taxon>
        <taxon>Planctomycetia</taxon>
        <taxon>Pirellulales</taxon>
        <taxon>Pirellulaceae</taxon>
        <taxon>Stieleria</taxon>
    </lineage>
</organism>
<keyword evidence="3" id="KW-1185">Reference proteome</keyword>
<accession>A0ABX5Y439</accession>
<feature type="transmembrane region" description="Helical" evidence="1">
    <location>
        <begin position="194"/>
        <end position="213"/>
    </location>
</feature>
<keyword evidence="1" id="KW-0812">Transmembrane</keyword>
<evidence type="ECO:0000313" key="3">
    <source>
        <dbReference type="Proteomes" id="UP000318081"/>
    </source>
</evidence>
<keyword evidence="1" id="KW-0472">Membrane</keyword>
<dbReference type="Proteomes" id="UP000318081">
    <property type="component" value="Chromosome"/>
</dbReference>
<evidence type="ECO:0000256" key="1">
    <source>
        <dbReference type="SAM" id="Phobius"/>
    </source>
</evidence>
<proteinExistence type="predicted"/>
<gene>
    <name evidence="2" type="ORF">TBK1r_69870</name>
</gene>
<dbReference type="EMBL" id="CP036432">
    <property type="protein sequence ID" value="QDV87955.1"/>
    <property type="molecule type" value="Genomic_DNA"/>
</dbReference>
<protein>
    <submittedName>
        <fullName evidence="2">Uncharacterized protein</fullName>
    </submittedName>
</protein>
<keyword evidence="1" id="KW-1133">Transmembrane helix</keyword>
<feature type="transmembrane region" description="Helical" evidence="1">
    <location>
        <begin position="121"/>
        <end position="140"/>
    </location>
</feature>